<dbReference type="PANTHER" id="PTHR42994">
    <property type="entry name" value="PEPTIDASE T"/>
    <property type="match status" value="1"/>
</dbReference>
<feature type="active site" evidence="8">
    <location>
        <position position="83"/>
    </location>
</feature>
<evidence type="ECO:0000256" key="4">
    <source>
        <dbReference type="ARBA" id="ARBA00022801"/>
    </source>
</evidence>
<keyword evidence="6" id="KW-0482">Metalloprotease</keyword>
<dbReference type="PANTHER" id="PTHR42994:SF1">
    <property type="entry name" value="PEPTIDASE T"/>
    <property type="match status" value="1"/>
</dbReference>
<dbReference type="Pfam" id="PF07687">
    <property type="entry name" value="M20_dimer"/>
    <property type="match status" value="1"/>
</dbReference>
<evidence type="ECO:0000256" key="7">
    <source>
        <dbReference type="NCBIfam" id="TIGR01882"/>
    </source>
</evidence>
<dbReference type="SUPFAM" id="SSF53187">
    <property type="entry name" value="Zn-dependent exopeptidases"/>
    <property type="match status" value="1"/>
</dbReference>
<dbReference type="EMBL" id="FMBA01000036">
    <property type="protein sequence ID" value="SCC17266.1"/>
    <property type="molecule type" value="Genomic_DNA"/>
</dbReference>
<dbReference type="STRING" id="1798183.GA0061080_10363"/>
<evidence type="ECO:0000256" key="9">
    <source>
        <dbReference type="PIRSR" id="PIRSR037215-2"/>
    </source>
</evidence>
<dbReference type="PROSITE" id="PS00759">
    <property type="entry name" value="ARGE_DAPE_CPG2_2"/>
    <property type="match status" value="1"/>
</dbReference>
<evidence type="ECO:0000256" key="1">
    <source>
        <dbReference type="ARBA" id="ARBA00009692"/>
    </source>
</evidence>
<dbReference type="InterPro" id="IPR036264">
    <property type="entry name" value="Bact_exopeptidase_dim_dom"/>
</dbReference>
<comment type="cofactor">
    <cofactor evidence="9">
        <name>Zn(2+)</name>
        <dbReference type="ChEBI" id="CHEBI:29105"/>
    </cofactor>
    <text evidence="9">Binds 2 Zn(2+) ions per subunit.</text>
</comment>
<gene>
    <name evidence="11" type="ORF">GA0061080_10363</name>
</gene>
<dbReference type="Gene3D" id="3.40.630.10">
    <property type="entry name" value="Zn peptidases"/>
    <property type="match status" value="1"/>
</dbReference>
<reference evidence="12" key="1">
    <citation type="submission" date="2016-08" db="EMBL/GenBank/DDBJ databases">
        <authorList>
            <person name="Varghese N."/>
            <person name="Submissions Spin"/>
        </authorList>
    </citation>
    <scope>NUCLEOTIDE SEQUENCE [LARGE SCALE GENOMIC DNA]</scope>
    <source>
        <strain evidence="12">R-53144</strain>
    </source>
</reference>
<dbReference type="InterPro" id="IPR002933">
    <property type="entry name" value="Peptidase_M20"/>
</dbReference>
<feature type="active site" description="Proton acceptor" evidence="8">
    <location>
        <position position="176"/>
    </location>
</feature>
<keyword evidence="2" id="KW-0645">Protease</keyword>
<keyword evidence="5 9" id="KW-0862">Zinc</keyword>
<evidence type="ECO:0000259" key="10">
    <source>
        <dbReference type="Pfam" id="PF07687"/>
    </source>
</evidence>
<evidence type="ECO:0000313" key="11">
    <source>
        <dbReference type="EMBL" id="SCC17266.1"/>
    </source>
</evidence>
<dbReference type="Gene3D" id="3.30.70.360">
    <property type="match status" value="1"/>
</dbReference>
<accession>A0A1C4CDZ8</accession>
<dbReference type="Proteomes" id="UP000199698">
    <property type="component" value="Unassembled WGS sequence"/>
</dbReference>
<evidence type="ECO:0000256" key="6">
    <source>
        <dbReference type="ARBA" id="ARBA00023049"/>
    </source>
</evidence>
<dbReference type="AlphaFoldDB" id="A0A1C4CDZ8"/>
<name>A0A1C4CDZ8_9GAMM</name>
<dbReference type="GO" id="GO:0045148">
    <property type="term" value="F:tripeptide aminopeptidase activity"/>
    <property type="evidence" value="ECO:0007669"/>
    <property type="project" value="UniProtKB-UniRule"/>
</dbReference>
<dbReference type="InterPro" id="IPR011650">
    <property type="entry name" value="Peptidase_M20_dimer"/>
</dbReference>
<dbReference type="RefSeq" id="WP_091124420.1">
    <property type="nucleotide sequence ID" value="NZ_FMBA01000036.1"/>
</dbReference>
<sequence length="410" mass="45852">MMNIKEQLVERFLRYVSIPSQSTFGCVHVPSTPGQTELAKQLQQELIALNLQDVHLDEHSIVTAKLPGNNPNAPKIGYVAHLDTVDVALSDKINPQRVTFTGQDILLNKEKNIWFKVDEHPELNKYLNDELIVTDGTSVLGADNKAAIAVVMTMLDQLQQQNCSHGDIYVAFVPDEEVGLNGAKKLDLNRFKPDFAYTIDCCELGEIVYETFNAGSVTIEIAGVSAHPMSAKNVLINPIRVANDIINCFDSFETPEHTEGKEGYFWFNDIVGNQSTTTLKMSIRDFDLAKYESRKAYIQKVIDLISLKYPRAKIECKITDTYSNIANYLGDDRRCIDLIYQSFELLDIQPKTIAMRGGTDGSALSARGLTTPNYFTGAHNFHSCFEFLPLSSFLKSFEVTMKIIELSAKG</sequence>
<feature type="binding site" evidence="9">
    <location>
        <position position="143"/>
    </location>
    <ligand>
        <name>Zn(2+)</name>
        <dbReference type="ChEBI" id="CHEBI:29105"/>
        <label>1</label>
    </ligand>
</feature>
<feature type="binding site" evidence="9">
    <location>
        <position position="143"/>
    </location>
    <ligand>
        <name>Zn(2+)</name>
        <dbReference type="ChEBI" id="CHEBI:29105"/>
        <label>2</label>
    </ligand>
</feature>
<evidence type="ECO:0000256" key="8">
    <source>
        <dbReference type="PIRSR" id="PIRSR037215-1"/>
    </source>
</evidence>
<dbReference type="InterPro" id="IPR001261">
    <property type="entry name" value="ArgE/DapE_CS"/>
</dbReference>
<feature type="binding site" evidence="9">
    <location>
        <position position="382"/>
    </location>
    <ligand>
        <name>Zn(2+)</name>
        <dbReference type="ChEBI" id="CHEBI:29105"/>
        <label>2</label>
    </ligand>
</feature>
<proteinExistence type="inferred from homology"/>
<dbReference type="GO" id="GO:0008270">
    <property type="term" value="F:zinc ion binding"/>
    <property type="evidence" value="ECO:0007669"/>
    <property type="project" value="InterPro"/>
</dbReference>
<evidence type="ECO:0000256" key="3">
    <source>
        <dbReference type="ARBA" id="ARBA00022723"/>
    </source>
</evidence>
<feature type="binding site" evidence="9">
    <location>
        <position position="81"/>
    </location>
    <ligand>
        <name>Zn(2+)</name>
        <dbReference type="ChEBI" id="CHEBI:29105"/>
        <label>1</label>
    </ligand>
</feature>
<dbReference type="GO" id="GO:0006518">
    <property type="term" value="P:peptide metabolic process"/>
    <property type="evidence" value="ECO:0007669"/>
    <property type="project" value="InterPro"/>
</dbReference>
<feature type="domain" description="Peptidase M20 dimerisation" evidence="10">
    <location>
        <begin position="209"/>
        <end position="310"/>
    </location>
</feature>
<feature type="binding site" evidence="9">
    <location>
        <position position="200"/>
    </location>
    <ligand>
        <name>Zn(2+)</name>
        <dbReference type="ChEBI" id="CHEBI:29105"/>
        <label>1</label>
    </ligand>
</feature>
<evidence type="ECO:0000256" key="2">
    <source>
        <dbReference type="ARBA" id="ARBA00022670"/>
    </source>
</evidence>
<dbReference type="NCBIfam" id="NF003976">
    <property type="entry name" value="PRK05469.1"/>
    <property type="match status" value="1"/>
</dbReference>
<protein>
    <recommendedName>
        <fullName evidence="7">Peptidase T</fullName>
        <ecNumber evidence="7">3.4.11.4</ecNumber>
    </recommendedName>
</protein>
<dbReference type="OrthoDB" id="9804934at2"/>
<dbReference type="NCBIfam" id="TIGR01882">
    <property type="entry name" value="peptidase-T"/>
    <property type="match status" value="1"/>
</dbReference>
<dbReference type="GO" id="GO:0006508">
    <property type="term" value="P:proteolysis"/>
    <property type="evidence" value="ECO:0007669"/>
    <property type="project" value="UniProtKB-UniRule"/>
</dbReference>
<dbReference type="GO" id="GO:0008237">
    <property type="term" value="F:metallopeptidase activity"/>
    <property type="evidence" value="ECO:0007669"/>
    <property type="project" value="UniProtKB-KW"/>
</dbReference>
<dbReference type="Pfam" id="PF01546">
    <property type="entry name" value="Peptidase_M20"/>
    <property type="match status" value="1"/>
</dbReference>
<dbReference type="PROSITE" id="PS51257">
    <property type="entry name" value="PROKAR_LIPOPROTEIN"/>
    <property type="match status" value="1"/>
</dbReference>
<feature type="binding site" evidence="9">
    <location>
        <position position="177"/>
    </location>
    <ligand>
        <name>Zn(2+)</name>
        <dbReference type="ChEBI" id="CHEBI:29105"/>
        <label>2</label>
    </ligand>
</feature>
<keyword evidence="4" id="KW-0378">Hydrolase</keyword>
<dbReference type="InterPro" id="IPR010161">
    <property type="entry name" value="Peptidase_M20B"/>
</dbReference>
<keyword evidence="3 9" id="KW-0479">Metal-binding</keyword>
<dbReference type="EC" id="3.4.11.4" evidence="7"/>
<evidence type="ECO:0000313" key="12">
    <source>
        <dbReference type="Proteomes" id="UP000199698"/>
    </source>
</evidence>
<dbReference type="NCBIfam" id="NF009920">
    <property type="entry name" value="PRK13381.1"/>
    <property type="match status" value="1"/>
</dbReference>
<evidence type="ECO:0000256" key="5">
    <source>
        <dbReference type="ARBA" id="ARBA00022833"/>
    </source>
</evidence>
<dbReference type="SUPFAM" id="SSF55031">
    <property type="entry name" value="Bacterial exopeptidase dimerisation domain"/>
    <property type="match status" value="1"/>
</dbReference>
<organism evidence="11 12">
    <name type="scientific">Gilliamella intestini</name>
    <dbReference type="NCBI Taxonomy" id="1798183"/>
    <lineage>
        <taxon>Bacteria</taxon>
        <taxon>Pseudomonadati</taxon>
        <taxon>Pseudomonadota</taxon>
        <taxon>Gammaproteobacteria</taxon>
        <taxon>Orbales</taxon>
        <taxon>Orbaceae</taxon>
        <taxon>Gilliamella</taxon>
    </lineage>
</organism>
<keyword evidence="12" id="KW-1185">Reference proteome</keyword>
<keyword evidence="11" id="KW-0031">Aminopeptidase</keyword>
<dbReference type="PIRSF" id="PIRSF037215">
    <property type="entry name" value="Peptidase_M20B"/>
    <property type="match status" value="1"/>
</dbReference>
<comment type="similarity">
    <text evidence="1">Belongs to the peptidase M20B family.</text>
</comment>